<reference evidence="2" key="1">
    <citation type="submission" date="2021-06" db="EMBL/GenBank/DDBJ databases">
        <authorList>
            <person name="Hodson N. C."/>
            <person name="Mongue J. A."/>
            <person name="Jaron S. K."/>
        </authorList>
    </citation>
    <scope>NUCLEOTIDE SEQUENCE</scope>
</reference>
<dbReference type="Proteomes" id="UP000708208">
    <property type="component" value="Unassembled WGS sequence"/>
</dbReference>
<feature type="non-terminal residue" evidence="2">
    <location>
        <position position="1"/>
    </location>
</feature>
<evidence type="ECO:0000313" key="3">
    <source>
        <dbReference type="Proteomes" id="UP000708208"/>
    </source>
</evidence>
<organism evidence="2 3">
    <name type="scientific">Allacma fusca</name>
    <dbReference type="NCBI Taxonomy" id="39272"/>
    <lineage>
        <taxon>Eukaryota</taxon>
        <taxon>Metazoa</taxon>
        <taxon>Ecdysozoa</taxon>
        <taxon>Arthropoda</taxon>
        <taxon>Hexapoda</taxon>
        <taxon>Collembola</taxon>
        <taxon>Symphypleona</taxon>
        <taxon>Sminthuridae</taxon>
        <taxon>Allacma</taxon>
    </lineage>
</organism>
<accession>A0A8J2PQK1</accession>
<proteinExistence type="predicted"/>
<comment type="caution">
    <text evidence="2">The sequence shown here is derived from an EMBL/GenBank/DDBJ whole genome shotgun (WGS) entry which is preliminary data.</text>
</comment>
<dbReference type="EMBL" id="CAJVCH010565895">
    <property type="protein sequence ID" value="CAG7832590.1"/>
    <property type="molecule type" value="Genomic_DNA"/>
</dbReference>
<dbReference type="AlphaFoldDB" id="A0A8J2PQK1"/>
<evidence type="ECO:0000256" key="1">
    <source>
        <dbReference type="SAM" id="MobiDB-lite"/>
    </source>
</evidence>
<protein>
    <submittedName>
        <fullName evidence="2">Uncharacterized protein</fullName>
    </submittedName>
</protein>
<name>A0A8J2PQK1_9HEXA</name>
<feature type="compositionally biased region" description="Polar residues" evidence="1">
    <location>
        <begin position="36"/>
        <end position="58"/>
    </location>
</feature>
<keyword evidence="3" id="KW-1185">Reference proteome</keyword>
<feature type="region of interest" description="Disordered" evidence="1">
    <location>
        <begin position="1"/>
        <end position="58"/>
    </location>
</feature>
<evidence type="ECO:0000313" key="2">
    <source>
        <dbReference type="EMBL" id="CAG7832590.1"/>
    </source>
</evidence>
<sequence>SKVAVINHRGDSGTHHQYNIKTSPGPEVTKPMKNQVRVSQASRGSIENPKTQIIQVKE</sequence>
<gene>
    <name evidence="2" type="ORF">AFUS01_LOCUS42270</name>
</gene>